<dbReference type="RefSeq" id="XP_004258119.1">
    <property type="nucleotide sequence ID" value="XM_004258071.1"/>
</dbReference>
<feature type="region of interest" description="Disordered" evidence="1">
    <location>
        <begin position="205"/>
        <end position="240"/>
    </location>
</feature>
<keyword evidence="2" id="KW-0472">Membrane</keyword>
<dbReference type="OMA" id="MAPCYSK"/>
<sequence>MPSTKRAFSTTSVFLFTMGAIAILLGTMLIILTKNTMHFLPTMLKVLLSLAVCGGAVAMVTSMIGIYSGFQLKRMFIYIYIGGTTVTAIFFIATAALGFVGASLPDWSLTKFWNGLTPDQKSFTEVAYRCCGFKSFQQDGCAFYPIAGEVMAPCYSKLFFPYNALVIIVLIMGALATVLCFSFVGMAIYFIVTYEVGSDEVDSSYAKVNDSDDERHLDEPLLDTKGDKSESSGDKESEAD</sequence>
<keyword evidence="2" id="KW-0812">Transmembrane</keyword>
<evidence type="ECO:0000256" key="1">
    <source>
        <dbReference type="SAM" id="MobiDB-lite"/>
    </source>
</evidence>
<accession>A0A0A1UCD5</accession>
<feature type="transmembrane region" description="Helical" evidence="2">
    <location>
        <begin position="165"/>
        <end position="192"/>
    </location>
</feature>
<protein>
    <recommendedName>
        <fullName evidence="5">Tetraspanin-6</fullName>
    </recommendedName>
</protein>
<keyword evidence="2" id="KW-1133">Transmembrane helix</keyword>
<feature type="transmembrane region" description="Helical" evidence="2">
    <location>
        <begin position="44"/>
        <end position="70"/>
    </location>
</feature>
<organism evidence="3 4">
    <name type="scientific">Entamoeba invadens IP1</name>
    <dbReference type="NCBI Taxonomy" id="370355"/>
    <lineage>
        <taxon>Eukaryota</taxon>
        <taxon>Amoebozoa</taxon>
        <taxon>Evosea</taxon>
        <taxon>Archamoebae</taxon>
        <taxon>Mastigamoebida</taxon>
        <taxon>Entamoebidae</taxon>
        <taxon>Entamoeba</taxon>
    </lineage>
</organism>
<feature type="transmembrane region" description="Helical" evidence="2">
    <location>
        <begin position="77"/>
        <end position="104"/>
    </location>
</feature>
<evidence type="ECO:0000256" key="2">
    <source>
        <dbReference type="SAM" id="Phobius"/>
    </source>
</evidence>
<proteinExistence type="predicted"/>
<dbReference type="OrthoDB" id="27631at2759"/>
<evidence type="ECO:0000313" key="3">
    <source>
        <dbReference type="EMBL" id="ELP91348.1"/>
    </source>
</evidence>
<keyword evidence="4" id="KW-1185">Reference proteome</keyword>
<gene>
    <name evidence="3" type="ORF">EIN_153850</name>
</gene>
<evidence type="ECO:0008006" key="5">
    <source>
        <dbReference type="Google" id="ProtNLM"/>
    </source>
</evidence>
<name>A0A0A1UCD5_ENTIV</name>
<evidence type="ECO:0000313" key="4">
    <source>
        <dbReference type="Proteomes" id="UP000014680"/>
    </source>
</evidence>
<feature type="compositionally biased region" description="Basic and acidic residues" evidence="1">
    <location>
        <begin position="209"/>
        <end position="240"/>
    </location>
</feature>
<reference evidence="3 4" key="1">
    <citation type="submission" date="2012-10" db="EMBL/GenBank/DDBJ databases">
        <authorList>
            <person name="Zafar N."/>
            <person name="Inman J."/>
            <person name="Hall N."/>
            <person name="Lorenzi H."/>
            <person name="Caler E."/>
        </authorList>
    </citation>
    <scope>NUCLEOTIDE SEQUENCE [LARGE SCALE GENOMIC DNA]</scope>
    <source>
        <strain evidence="3 4">IP1</strain>
    </source>
</reference>
<dbReference type="KEGG" id="eiv:EIN_153850"/>
<dbReference type="EMBL" id="KB206474">
    <property type="protein sequence ID" value="ELP91348.1"/>
    <property type="molecule type" value="Genomic_DNA"/>
</dbReference>
<feature type="transmembrane region" description="Helical" evidence="2">
    <location>
        <begin position="12"/>
        <end position="32"/>
    </location>
</feature>
<dbReference type="AlphaFoldDB" id="A0A0A1UCD5"/>
<dbReference type="VEuPathDB" id="AmoebaDB:EIN_153850"/>
<dbReference type="Proteomes" id="UP000014680">
    <property type="component" value="Unassembled WGS sequence"/>
</dbReference>
<dbReference type="GeneID" id="14890410"/>